<dbReference type="RefSeq" id="WP_100211057.1">
    <property type="nucleotide sequence ID" value="NZ_CP138495.1"/>
</dbReference>
<dbReference type="Gene3D" id="1.10.579.10">
    <property type="entry name" value="DNA Cyclobutane Dipyrimidine Photolyase, subunit A, domain 3"/>
    <property type="match status" value="1"/>
</dbReference>
<dbReference type="InterPro" id="IPR014729">
    <property type="entry name" value="Rossmann-like_a/b/a_fold"/>
</dbReference>
<dbReference type="KEGG" id="tmar:MARIT_1269"/>
<dbReference type="InterPro" id="IPR007357">
    <property type="entry name" value="PhrB-like"/>
</dbReference>
<dbReference type="GeneID" id="47722808"/>
<dbReference type="InterPro" id="IPR036134">
    <property type="entry name" value="Crypto/Photolyase_FAD-like_sf"/>
</dbReference>
<keyword evidence="2" id="KW-1185">Reference proteome</keyword>
<dbReference type="InterPro" id="IPR052551">
    <property type="entry name" value="UV-DNA_repair_photolyase"/>
</dbReference>
<dbReference type="OrthoDB" id="5288100at2"/>
<dbReference type="Pfam" id="PF04244">
    <property type="entry name" value="DPRP"/>
    <property type="match status" value="1"/>
</dbReference>
<dbReference type="AlphaFoldDB" id="A0A2H1E8L6"/>
<dbReference type="PANTHER" id="PTHR38657:SF1">
    <property type="entry name" value="SLR1343 PROTEIN"/>
    <property type="match status" value="1"/>
</dbReference>
<proteinExistence type="predicted"/>
<gene>
    <name evidence="1" type="ORF">MARIT_1269</name>
</gene>
<dbReference type="Gene3D" id="1.25.40.80">
    <property type="match status" value="1"/>
</dbReference>
<name>A0A2H1E8L6_9FLAO</name>
<dbReference type="STRING" id="1349785.GCA_000509405_01526"/>
<evidence type="ECO:0000313" key="2">
    <source>
        <dbReference type="Proteomes" id="UP000231564"/>
    </source>
</evidence>
<dbReference type="Proteomes" id="UP000231564">
    <property type="component" value="Chromosome MARIT"/>
</dbReference>
<dbReference type="Gene3D" id="1.10.10.1710">
    <property type="entry name" value="Deoxyribodipyrimidine photolyase-related"/>
    <property type="match status" value="1"/>
</dbReference>
<dbReference type="SUPFAM" id="SSF48173">
    <property type="entry name" value="Cryptochrome/photolyase FAD-binding domain"/>
    <property type="match status" value="1"/>
</dbReference>
<sequence length="502" mass="60021">MNKINLLFPNQLFESSPLFKNKAPFYLVEEYLFFKQYAFHKQKIAFHRATMKQYACFLRDHKNFEVEYIEASEAVSDIRKLLFTLKEKGVQQIHYIDPIDDWLQKRLDKKIVENGMSAIKYDSPLFLNAKEDLKPFFKKDKKKFYQTAFYIEERKKRNILIDAKGKPIGGKWTFDKENRKKYPVKKRPPLLTYPRKSPSYEEAKKYVEKEFINNYGNLTTTPLYPTNFKEAKNWLDQFFHVRFVDFGIYEDAIVRENSILNHSVLTPMLNIGLITPKHIINSCLKYVKKNNIPINSTEGFIRQIIGWREFIRGMYQCKGGEERTTNFWKFKRKIPASFYKGTTGIKPVDETIQKVLKTGYCNHIERLMILGNFMMLCEFHPDEVYKWFMTLFIDAYDWVMVPNIYGMSQFSDGGLMATKPYISGSNYLMKMSNYKKGEWQATWDGLFWRFMNKYRGFFLSNPRLKMLVHMFDKMPLEKQQKHMKEGEEYLTRLSEICMKEYR</sequence>
<dbReference type="Gene3D" id="3.40.50.620">
    <property type="entry name" value="HUPs"/>
    <property type="match status" value="1"/>
</dbReference>
<reference evidence="1 2" key="1">
    <citation type="submission" date="2016-11" db="EMBL/GenBank/DDBJ databases">
        <authorList>
            <person name="Jaros S."/>
            <person name="Januszkiewicz K."/>
            <person name="Wedrychowicz H."/>
        </authorList>
    </citation>
    <scope>NUCLEOTIDE SEQUENCE [LARGE SCALE GENOMIC DNA]</scope>
    <source>
        <strain evidence="1">NCIMB 2154T</strain>
    </source>
</reference>
<dbReference type="PANTHER" id="PTHR38657">
    <property type="entry name" value="SLR1343 PROTEIN"/>
    <property type="match status" value="1"/>
</dbReference>
<dbReference type="EMBL" id="LT634361">
    <property type="protein sequence ID" value="SFZ81745.1"/>
    <property type="molecule type" value="Genomic_DNA"/>
</dbReference>
<evidence type="ECO:0000313" key="1">
    <source>
        <dbReference type="EMBL" id="SFZ81745.1"/>
    </source>
</evidence>
<organism evidence="1 2">
    <name type="scientific">Tenacibaculum maritimum NCIMB 2154</name>
    <dbReference type="NCBI Taxonomy" id="1349785"/>
    <lineage>
        <taxon>Bacteria</taxon>
        <taxon>Pseudomonadati</taxon>
        <taxon>Bacteroidota</taxon>
        <taxon>Flavobacteriia</taxon>
        <taxon>Flavobacteriales</taxon>
        <taxon>Flavobacteriaceae</taxon>
        <taxon>Tenacibaculum</taxon>
    </lineage>
</organism>
<accession>A0A2H1E8L6</accession>
<protein>
    <submittedName>
        <fullName evidence="1">Uncharacterized protein</fullName>
    </submittedName>
</protein>